<evidence type="ECO:0000256" key="3">
    <source>
        <dbReference type="ARBA" id="ARBA00023159"/>
    </source>
</evidence>
<dbReference type="Gene3D" id="2.60.120.10">
    <property type="entry name" value="Jelly Rolls"/>
    <property type="match status" value="1"/>
</dbReference>
<dbReference type="GO" id="GO:0003700">
    <property type="term" value="F:DNA-binding transcription factor activity"/>
    <property type="evidence" value="ECO:0007669"/>
    <property type="project" value="InterPro"/>
</dbReference>
<evidence type="ECO:0000313" key="8">
    <source>
        <dbReference type="Proteomes" id="UP000229081"/>
    </source>
</evidence>
<dbReference type="Pfam" id="PF12833">
    <property type="entry name" value="HTH_18"/>
    <property type="match status" value="1"/>
</dbReference>
<dbReference type="InterPro" id="IPR018062">
    <property type="entry name" value="HTH_AraC-typ_CS"/>
</dbReference>
<dbReference type="PANTHER" id="PTHR46796">
    <property type="entry name" value="HTH-TYPE TRANSCRIPTIONAL ACTIVATOR RHAS-RELATED"/>
    <property type="match status" value="1"/>
</dbReference>
<evidence type="ECO:0000256" key="1">
    <source>
        <dbReference type="ARBA" id="ARBA00023015"/>
    </source>
</evidence>
<evidence type="ECO:0000313" key="7">
    <source>
        <dbReference type="EMBL" id="ATY32600.1"/>
    </source>
</evidence>
<dbReference type="SUPFAM" id="SSF46689">
    <property type="entry name" value="Homeodomain-like"/>
    <property type="match status" value="1"/>
</dbReference>
<keyword evidence="1" id="KW-0805">Transcription regulation</keyword>
<dbReference type="Gene3D" id="1.10.10.60">
    <property type="entry name" value="Homeodomain-like"/>
    <property type="match status" value="2"/>
</dbReference>
<dbReference type="PROSITE" id="PS01124">
    <property type="entry name" value="HTH_ARAC_FAMILY_2"/>
    <property type="match status" value="1"/>
</dbReference>
<dbReference type="GO" id="GO:0043565">
    <property type="term" value="F:sequence-specific DNA binding"/>
    <property type="evidence" value="ECO:0007669"/>
    <property type="project" value="InterPro"/>
</dbReference>
<dbReference type="InterPro" id="IPR018060">
    <property type="entry name" value="HTH_AraC"/>
</dbReference>
<dbReference type="SUPFAM" id="SSF51215">
    <property type="entry name" value="Regulatory protein AraC"/>
    <property type="match status" value="1"/>
</dbReference>
<name>A0A2K8MFC9_9SPHN</name>
<proteinExistence type="predicted"/>
<dbReference type="InterPro" id="IPR009057">
    <property type="entry name" value="Homeodomain-like_sf"/>
</dbReference>
<feature type="region of interest" description="Disordered" evidence="5">
    <location>
        <begin position="1"/>
        <end position="20"/>
    </location>
</feature>
<keyword evidence="8" id="KW-1185">Reference proteome</keyword>
<dbReference type="PROSITE" id="PS00041">
    <property type="entry name" value="HTH_ARAC_FAMILY_1"/>
    <property type="match status" value="1"/>
</dbReference>
<dbReference type="AlphaFoldDB" id="A0A2K8MFC9"/>
<reference evidence="7 8" key="1">
    <citation type="submission" date="2017-11" db="EMBL/GenBank/DDBJ databases">
        <title>Complete genome sequence of Sphingomonas sp. Strain Cra20, a psychrotolerant potential plant growth promoting rhizobacteria.</title>
        <authorList>
            <person name="Luo Y."/>
        </authorList>
    </citation>
    <scope>NUCLEOTIDE SEQUENCE [LARGE SCALE GENOMIC DNA]</scope>
    <source>
        <strain evidence="7 8">Cra20</strain>
    </source>
</reference>
<evidence type="ECO:0000256" key="2">
    <source>
        <dbReference type="ARBA" id="ARBA00023125"/>
    </source>
</evidence>
<dbReference type="InterPro" id="IPR050204">
    <property type="entry name" value="AraC_XylS_family_regulators"/>
</dbReference>
<keyword evidence="2" id="KW-0238">DNA-binding</keyword>
<organism evidence="7 8">
    <name type="scientific">Sphingomonas psychrotolerans</name>
    <dbReference type="NCBI Taxonomy" id="1327635"/>
    <lineage>
        <taxon>Bacteria</taxon>
        <taxon>Pseudomonadati</taxon>
        <taxon>Pseudomonadota</taxon>
        <taxon>Alphaproteobacteria</taxon>
        <taxon>Sphingomonadales</taxon>
        <taxon>Sphingomonadaceae</taxon>
        <taxon>Sphingomonas</taxon>
    </lineage>
</organism>
<evidence type="ECO:0000259" key="6">
    <source>
        <dbReference type="PROSITE" id="PS01124"/>
    </source>
</evidence>
<keyword evidence="4" id="KW-0804">Transcription</keyword>
<protein>
    <recommendedName>
        <fullName evidence="6">HTH araC/xylS-type domain-containing protein</fullName>
    </recommendedName>
</protein>
<feature type="domain" description="HTH araC/xylS-type" evidence="6">
    <location>
        <begin position="331"/>
        <end position="429"/>
    </location>
</feature>
<dbReference type="InterPro" id="IPR003313">
    <property type="entry name" value="AraC-bd"/>
</dbReference>
<dbReference type="Proteomes" id="UP000229081">
    <property type="component" value="Chromosome"/>
</dbReference>
<gene>
    <name evidence="7" type="ORF">CVN68_11970</name>
</gene>
<dbReference type="InterPro" id="IPR014710">
    <property type="entry name" value="RmlC-like_jellyroll"/>
</dbReference>
<sequence>MPTKLRPNSFDPRTSSERQPSLRAMPVIHASPASVEAFSRISPLAAVAVRLKSSRRSRASATGAPARCSAPTVCVGADVAASRIARLHIVRAGLVNFRMRASPLLPMVTAAAQWRAIRRFPIGFHYFPVNLAAVKTIAKGRPQQGGGARVDPFRARIPFHDPHFPLRTSHVAPLSPAFGYLHCHPEYEIAYIPEDHGAYMIQDAEIPITPGDVFIVNANEIHQPIIPRPHNQGALVTYFGASLFGDPEECSQWIQPFLHAAEFGCNKLPADPQLRSLILQLHATADPQVRNWQIASRGLITHILSIVARLFAEQCDALGVSGRIAKTHRFASVMAHINQRLGDRIEAEALYRLAGLSHSRFSEAFRDAFGVSATRYIQIQRLKRAKRLLRSTELSVTEIAFMCGFGTISLFNTVFRREVGASPTLYRRQRVTPVSMHERRGPDQRFCHTRT</sequence>
<dbReference type="KEGG" id="sphc:CVN68_11970"/>
<dbReference type="Pfam" id="PF02311">
    <property type="entry name" value="AraC_binding"/>
    <property type="match status" value="1"/>
</dbReference>
<evidence type="ECO:0000256" key="5">
    <source>
        <dbReference type="SAM" id="MobiDB-lite"/>
    </source>
</evidence>
<accession>A0A2K8MFC9</accession>
<dbReference type="SMART" id="SM00342">
    <property type="entry name" value="HTH_ARAC"/>
    <property type="match status" value="1"/>
</dbReference>
<dbReference type="InterPro" id="IPR037923">
    <property type="entry name" value="HTH-like"/>
</dbReference>
<keyword evidence="3" id="KW-0010">Activator</keyword>
<evidence type="ECO:0000256" key="4">
    <source>
        <dbReference type="ARBA" id="ARBA00023163"/>
    </source>
</evidence>
<dbReference type="EMBL" id="CP024923">
    <property type="protein sequence ID" value="ATY32600.1"/>
    <property type="molecule type" value="Genomic_DNA"/>
</dbReference>